<evidence type="ECO:0000256" key="5">
    <source>
        <dbReference type="ARBA" id="ARBA00022723"/>
    </source>
</evidence>
<keyword evidence="5" id="KW-0479">Metal-binding</keyword>
<evidence type="ECO:0000259" key="10">
    <source>
        <dbReference type="PROSITE" id="PS51747"/>
    </source>
</evidence>
<evidence type="ECO:0000256" key="7">
    <source>
        <dbReference type="ARBA" id="ARBA00022833"/>
    </source>
</evidence>
<dbReference type="GO" id="GO:0008270">
    <property type="term" value="F:zinc ion binding"/>
    <property type="evidence" value="ECO:0007669"/>
    <property type="project" value="InterPro"/>
</dbReference>
<sequence>MNEEKLDDGKDNVSRETDHYQYMRRALDLAHEAYESHEVPVGCVFVHNNEIIGFGRNKTNEALNGTRHAEFEAIDTILSSGKYTSDVFKECSLYVTVEPCVMCAYALRQLGIQQVYYGCANERFGGTGSVFNIHEDPILLLHPQYPSIGGYYREEAIMLLRKFYVRENDNAPEPKRKHQRVLKTTIKPPK</sequence>
<evidence type="ECO:0000256" key="4">
    <source>
        <dbReference type="ARBA" id="ARBA00022694"/>
    </source>
</evidence>
<dbReference type="CDD" id="cd01285">
    <property type="entry name" value="nucleoside_deaminase"/>
    <property type="match status" value="1"/>
</dbReference>
<dbReference type="PROSITE" id="PS00903">
    <property type="entry name" value="CYT_DCMP_DEAMINASES_1"/>
    <property type="match status" value="1"/>
</dbReference>
<dbReference type="FunFam" id="3.40.140.10:FF:000039">
    <property type="entry name" value="tRNA-specific adenosine deaminase"/>
    <property type="match status" value="1"/>
</dbReference>
<keyword evidence="6" id="KW-0378">Hydrolase</keyword>
<evidence type="ECO:0000256" key="8">
    <source>
        <dbReference type="ARBA" id="ARBA00048045"/>
    </source>
</evidence>
<dbReference type="GO" id="GO:0005634">
    <property type="term" value="C:nucleus"/>
    <property type="evidence" value="ECO:0007669"/>
    <property type="project" value="TreeGrafter"/>
</dbReference>
<comment type="catalytic activity">
    <reaction evidence="8">
        <text>adenosine(34) in tRNA + H2O + H(+) = inosine(34) in tRNA + NH4(+)</text>
        <dbReference type="Rhea" id="RHEA:43168"/>
        <dbReference type="Rhea" id="RHEA-COMP:10373"/>
        <dbReference type="Rhea" id="RHEA-COMP:10374"/>
        <dbReference type="ChEBI" id="CHEBI:15377"/>
        <dbReference type="ChEBI" id="CHEBI:15378"/>
        <dbReference type="ChEBI" id="CHEBI:28938"/>
        <dbReference type="ChEBI" id="CHEBI:74411"/>
        <dbReference type="ChEBI" id="CHEBI:82852"/>
        <dbReference type="EC" id="3.5.4.33"/>
    </reaction>
</comment>
<dbReference type="EMBL" id="CAJVPL010000532">
    <property type="protein sequence ID" value="CAG8506953.1"/>
    <property type="molecule type" value="Genomic_DNA"/>
</dbReference>
<comment type="similarity">
    <text evidence="2">Belongs to the cytidine and deoxycytidylate deaminase family. ADAT2 subfamily.</text>
</comment>
<dbReference type="Gene3D" id="3.40.140.10">
    <property type="entry name" value="Cytidine Deaminase, domain 2"/>
    <property type="match status" value="1"/>
</dbReference>
<dbReference type="OrthoDB" id="1701769at2759"/>
<accession>A0A9N8ZTV7</accession>
<organism evidence="11 12">
    <name type="scientific">Ambispora gerdemannii</name>
    <dbReference type="NCBI Taxonomy" id="144530"/>
    <lineage>
        <taxon>Eukaryota</taxon>
        <taxon>Fungi</taxon>
        <taxon>Fungi incertae sedis</taxon>
        <taxon>Mucoromycota</taxon>
        <taxon>Glomeromycotina</taxon>
        <taxon>Glomeromycetes</taxon>
        <taxon>Archaeosporales</taxon>
        <taxon>Ambisporaceae</taxon>
        <taxon>Ambispora</taxon>
    </lineage>
</organism>
<proteinExistence type="inferred from homology"/>
<keyword evidence="7" id="KW-0862">Zinc</keyword>
<dbReference type="InterPro" id="IPR002125">
    <property type="entry name" value="CMP_dCMP_dom"/>
</dbReference>
<comment type="cofactor">
    <cofactor evidence="1">
        <name>Zn(2+)</name>
        <dbReference type="ChEBI" id="CHEBI:29105"/>
    </cofactor>
</comment>
<dbReference type="GO" id="GO:0002100">
    <property type="term" value="P:tRNA wobble adenosine to inosine editing"/>
    <property type="evidence" value="ECO:0007669"/>
    <property type="project" value="UniProtKB-ARBA"/>
</dbReference>
<dbReference type="AlphaFoldDB" id="A0A9N8ZTV7"/>
<dbReference type="Proteomes" id="UP000789831">
    <property type="component" value="Unassembled WGS sequence"/>
</dbReference>
<keyword evidence="12" id="KW-1185">Reference proteome</keyword>
<dbReference type="GO" id="GO:0052718">
    <property type="term" value="C:tRNA-specific adenosine-34 deaminase complex"/>
    <property type="evidence" value="ECO:0007669"/>
    <property type="project" value="UniProtKB-ARBA"/>
</dbReference>
<dbReference type="InterPro" id="IPR016193">
    <property type="entry name" value="Cytidine_deaminase-like"/>
</dbReference>
<evidence type="ECO:0000256" key="6">
    <source>
        <dbReference type="ARBA" id="ARBA00022801"/>
    </source>
</evidence>
<keyword evidence="4" id="KW-0819">tRNA processing</keyword>
<evidence type="ECO:0000313" key="11">
    <source>
        <dbReference type="EMBL" id="CAG8506953.1"/>
    </source>
</evidence>
<dbReference type="Pfam" id="PF00383">
    <property type="entry name" value="dCMP_cyt_deam_1"/>
    <property type="match status" value="1"/>
</dbReference>
<evidence type="ECO:0000256" key="3">
    <source>
        <dbReference type="ARBA" id="ARBA00012740"/>
    </source>
</evidence>
<dbReference type="EC" id="3.5.4.33" evidence="3"/>
<name>A0A9N8ZTV7_9GLOM</name>
<dbReference type="InterPro" id="IPR016192">
    <property type="entry name" value="APOBEC/CMP_deaminase_Zn-bd"/>
</dbReference>
<evidence type="ECO:0000313" key="12">
    <source>
        <dbReference type="Proteomes" id="UP000789831"/>
    </source>
</evidence>
<evidence type="ECO:0000256" key="2">
    <source>
        <dbReference type="ARBA" id="ARBA00010669"/>
    </source>
</evidence>
<dbReference type="GO" id="GO:0005737">
    <property type="term" value="C:cytoplasm"/>
    <property type="evidence" value="ECO:0007669"/>
    <property type="project" value="TreeGrafter"/>
</dbReference>
<dbReference type="GO" id="GO:0052717">
    <property type="term" value="F:tRNA-specific adenosine-34 deaminase activity"/>
    <property type="evidence" value="ECO:0007669"/>
    <property type="project" value="UniProtKB-EC"/>
</dbReference>
<dbReference type="PANTHER" id="PTHR11079">
    <property type="entry name" value="CYTOSINE DEAMINASE FAMILY MEMBER"/>
    <property type="match status" value="1"/>
</dbReference>
<feature type="domain" description="CMP/dCMP-type deaminase" evidence="10">
    <location>
        <begin position="17"/>
        <end position="129"/>
    </location>
</feature>
<dbReference type="PROSITE" id="PS51747">
    <property type="entry name" value="CYT_DCMP_DEAMINASES_2"/>
    <property type="match status" value="1"/>
</dbReference>
<comment type="caution">
    <text evidence="11">The sequence shown here is derived from an EMBL/GenBank/DDBJ whole genome shotgun (WGS) entry which is preliminary data.</text>
</comment>
<evidence type="ECO:0000256" key="1">
    <source>
        <dbReference type="ARBA" id="ARBA00001947"/>
    </source>
</evidence>
<gene>
    <name evidence="11" type="ORF">AGERDE_LOCUS4541</name>
</gene>
<protein>
    <recommendedName>
        <fullName evidence="3">tRNA(adenine(34)) deaminase</fullName>
        <ecNumber evidence="3">3.5.4.33</ecNumber>
    </recommendedName>
</protein>
<feature type="region of interest" description="Disordered" evidence="9">
    <location>
        <begin position="171"/>
        <end position="190"/>
    </location>
</feature>
<dbReference type="PANTHER" id="PTHR11079:SF149">
    <property type="entry name" value="TRNA-SPECIFIC ADENOSINE DEAMINASE 2"/>
    <property type="match status" value="1"/>
</dbReference>
<dbReference type="SUPFAM" id="SSF53927">
    <property type="entry name" value="Cytidine deaminase-like"/>
    <property type="match status" value="1"/>
</dbReference>
<evidence type="ECO:0000256" key="9">
    <source>
        <dbReference type="SAM" id="MobiDB-lite"/>
    </source>
</evidence>
<reference evidence="11" key="1">
    <citation type="submission" date="2021-06" db="EMBL/GenBank/DDBJ databases">
        <authorList>
            <person name="Kallberg Y."/>
            <person name="Tangrot J."/>
            <person name="Rosling A."/>
        </authorList>
    </citation>
    <scope>NUCLEOTIDE SEQUENCE</scope>
    <source>
        <strain evidence="11">MT106</strain>
    </source>
</reference>